<dbReference type="InterPro" id="IPR001623">
    <property type="entry name" value="DnaJ_domain"/>
</dbReference>
<evidence type="ECO:0000313" key="7">
    <source>
        <dbReference type="Proteomes" id="UP000826195"/>
    </source>
</evidence>
<dbReference type="Gene3D" id="1.10.287.110">
    <property type="entry name" value="DnaJ domain"/>
    <property type="match status" value="1"/>
</dbReference>
<name>A0AAV7IUE9_COTGL</name>
<dbReference type="SUPFAM" id="SSF46565">
    <property type="entry name" value="Chaperone J-domain"/>
    <property type="match status" value="1"/>
</dbReference>
<dbReference type="PRINTS" id="PR00625">
    <property type="entry name" value="JDOMAIN"/>
</dbReference>
<feature type="compositionally biased region" description="Basic and acidic residues" evidence="4">
    <location>
        <begin position="420"/>
        <end position="495"/>
    </location>
</feature>
<dbReference type="InterPro" id="IPR003591">
    <property type="entry name" value="Leu-rich_rpt_typical-subtyp"/>
</dbReference>
<dbReference type="PROSITE" id="PS00636">
    <property type="entry name" value="DNAJ_1"/>
    <property type="match status" value="1"/>
</dbReference>
<feature type="region of interest" description="Disordered" evidence="4">
    <location>
        <begin position="731"/>
        <end position="771"/>
    </location>
</feature>
<keyword evidence="1" id="KW-0597">Phosphoprotein</keyword>
<feature type="domain" description="J" evidence="5">
    <location>
        <begin position="16"/>
        <end position="83"/>
    </location>
</feature>
<evidence type="ECO:0000256" key="2">
    <source>
        <dbReference type="ARBA" id="ARBA00022614"/>
    </source>
</evidence>
<feature type="compositionally biased region" description="Basic and acidic residues" evidence="4">
    <location>
        <begin position="505"/>
        <end position="677"/>
    </location>
</feature>
<feature type="compositionally biased region" description="Basic and acidic residues" evidence="4">
    <location>
        <begin position="834"/>
        <end position="844"/>
    </location>
</feature>
<dbReference type="FunFam" id="1.10.287.110:FF:000035">
    <property type="entry name" value="DnaJ homolog subfamily C member 9"/>
    <property type="match status" value="1"/>
</dbReference>
<dbReference type="Pfam" id="PF23302">
    <property type="entry name" value="HTH_DNAJC9"/>
    <property type="match status" value="1"/>
</dbReference>
<organism evidence="6 7">
    <name type="scientific">Cotesia glomerata</name>
    <name type="common">Lepidopteran parasitic wasp</name>
    <name type="synonym">Apanteles glomeratus</name>
    <dbReference type="NCBI Taxonomy" id="32391"/>
    <lineage>
        <taxon>Eukaryota</taxon>
        <taxon>Metazoa</taxon>
        <taxon>Ecdysozoa</taxon>
        <taxon>Arthropoda</taxon>
        <taxon>Hexapoda</taxon>
        <taxon>Insecta</taxon>
        <taxon>Pterygota</taxon>
        <taxon>Neoptera</taxon>
        <taxon>Endopterygota</taxon>
        <taxon>Hymenoptera</taxon>
        <taxon>Apocrita</taxon>
        <taxon>Ichneumonoidea</taxon>
        <taxon>Braconidae</taxon>
        <taxon>Microgastrinae</taxon>
        <taxon>Cotesia</taxon>
    </lineage>
</organism>
<dbReference type="InterPro" id="IPR001611">
    <property type="entry name" value="Leu-rich_rpt"/>
</dbReference>
<evidence type="ECO:0000256" key="1">
    <source>
        <dbReference type="ARBA" id="ARBA00022553"/>
    </source>
</evidence>
<dbReference type="PROSITE" id="PS50076">
    <property type="entry name" value="DNAJ_2"/>
    <property type="match status" value="1"/>
</dbReference>
<feature type="region of interest" description="Disordered" evidence="4">
    <location>
        <begin position="420"/>
        <end position="677"/>
    </location>
</feature>
<evidence type="ECO:0000256" key="3">
    <source>
        <dbReference type="ARBA" id="ARBA00022737"/>
    </source>
</evidence>
<evidence type="ECO:0000259" key="5">
    <source>
        <dbReference type="PROSITE" id="PS50076"/>
    </source>
</evidence>
<dbReference type="SUPFAM" id="SSF52058">
    <property type="entry name" value="L domain-like"/>
    <property type="match status" value="1"/>
</dbReference>
<dbReference type="GO" id="GO:0005737">
    <property type="term" value="C:cytoplasm"/>
    <property type="evidence" value="ECO:0007669"/>
    <property type="project" value="TreeGrafter"/>
</dbReference>
<dbReference type="PANTHER" id="PTHR44144:SF1">
    <property type="entry name" value="DNAJ HOMOLOG SUBFAMILY C MEMBER 9"/>
    <property type="match status" value="1"/>
</dbReference>
<dbReference type="Gene3D" id="3.80.10.10">
    <property type="entry name" value="Ribonuclease Inhibitor"/>
    <property type="match status" value="1"/>
</dbReference>
<dbReference type="Pfam" id="PF13855">
    <property type="entry name" value="LRR_8"/>
    <property type="match status" value="1"/>
</dbReference>
<gene>
    <name evidence="6" type="ORF">KQX54_003545</name>
</gene>
<dbReference type="GO" id="GO:0005634">
    <property type="term" value="C:nucleus"/>
    <property type="evidence" value="ECO:0007669"/>
    <property type="project" value="TreeGrafter"/>
</dbReference>
<feature type="compositionally biased region" description="Basic and acidic residues" evidence="4">
    <location>
        <begin position="756"/>
        <end position="769"/>
    </location>
</feature>
<keyword evidence="3" id="KW-0677">Repeat</keyword>
<dbReference type="Pfam" id="PF00226">
    <property type="entry name" value="DnaJ"/>
    <property type="match status" value="1"/>
</dbReference>
<dbReference type="SMART" id="SM00369">
    <property type="entry name" value="LRR_TYP"/>
    <property type="match status" value="3"/>
</dbReference>
<proteinExistence type="predicted"/>
<dbReference type="PANTHER" id="PTHR44144">
    <property type="entry name" value="DNAJ HOMOLOG SUBFAMILY C MEMBER 9"/>
    <property type="match status" value="1"/>
</dbReference>
<protein>
    <recommendedName>
        <fullName evidence="5">J domain-containing protein</fullName>
    </recommendedName>
</protein>
<evidence type="ECO:0000256" key="4">
    <source>
        <dbReference type="SAM" id="MobiDB-lite"/>
    </source>
</evidence>
<evidence type="ECO:0000313" key="6">
    <source>
        <dbReference type="EMBL" id="KAH0560328.1"/>
    </source>
</evidence>
<keyword evidence="7" id="KW-1185">Reference proteome</keyword>
<dbReference type="InterPro" id="IPR036869">
    <property type="entry name" value="J_dom_sf"/>
</dbReference>
<dbReference type="GO" id="GO:0031072">
    <property type="term" value="F:heat shock protein binding"/>
    <property type="evidence" value="ECO:0007669"/>
    <property type="project" value="TreeGrafter"/>
</dbReference>
<comment type="caution">
    <text evidence="6">The sequence shown here is derived from an EMBL/GenBank/DDBJ whole genome shotgun (WGS) entry which is preliminary data.</text>
</comment>
<dbReference type="InterPro" id="IPR052594">
    <property type="entry name" value="J_domain-containing_protein"/>
</dbReference>
<sequence>MAKLHDLCEKYFGSRNFYEVLEIPKTASDKEVKKAYHKLSLLVHPDRVAENKKEEATEKFQVLGFIHSILSDTEKRKIYDETGQYDEESEEVAMRNWADYWRTLFKEVTIEDINKYEKDYKGSETEIKDLKRAYTDSKGNMDYILEAVPFTNCDEEPRLHAIIQKLIEDGEVPEYKAFTNENEKKKARRKRKLLIMTLIINKVSSACTKVKNEDMIEYSCENGTLADLYSIPERTEKIRIANIDLSHLTADTFGRFGDDLWVLSCSHCSIQEIDDDAFKTLTSLQQLRLDNNNLRAVKAQWFQGLKYLTYLDFNYNEIESIEDGVFANLPGLVDLRIAGNKLQCLNVDEMSHLVDLKRVFLNRNPEFKCPNAVNQLMQSKNINYERDDAWDKITHDLIQPKSAKLLSKVLESVTETLRIYDRPESGTEDPRSYERPEDPRIHEIPESRKYDPRVHGRPEDPRIHEKPEDPRIHERPEDSRIHERPEDPRIHEIPESRTYNPRVHGRPEDSRIHERPEDPRIHEIPDSRTYDPKIHERPEDPRIHEIPESRTYDPRIHGRPEDPRIHERPDMTPDDPRIHEIPESRTNDSRIYERPEDPRIHERPEDPRIHEIPESRTYDPRIHGRPEDPRIHERPEDPRIHERPNMTPEDPRIHERPEDPRIHERPEDPRISERPENPRIHELLNMRPEDPRIHEILNMRPEDPRIHEILNMRPEDPRLPEILESLKNNPRLYEPENQNIYDPPESITDLPTAPPRPDEESRNHPRPELMTEPPKIYQRFDLTNPPEVYENYETTPMYRERLIITHNSELPSSTSNINYPVTSMHYPTSVTYPDKSDTYSRPEASRNFPEIPTPPVSVPQEPYYPRSSTFAPYSEVNAHRLPTSTSKISWTSNSEDINTFDDIYYPIEADPLSREDNHNINYPEPGHNPTRPFEHEKEVTDKLASLPLGNPHTLENYQQVDEMPPVTIFTAEEQTNGPVTTTTDKPLPSCSSSSSIGFGGFIAILCFAVSHSILRTI</sequence>
<dbReference type="CDD" id="cd06257">
    <property type="entry name" value="DnaJ"/>
    <property type="match status" value="1"/>
</dbReference>
<dbReference type="AlphaFoldDB" id="A0AAV7IUE9"/>
<feature type="region of interest" description="Disordered" evidence="4">
    <location>
        <begin position="829"/>
        <end position="860"/>
    </location>
</feature>
<dbReference type="Proteomes" id="UP000826195">
    <property type="component" value="Unassembled WGS sequence"/>
</dbReference>
<reference evidence="6 7" key="1">
    <citation type="journal article" date="2021" name="J. Hered.">
        <title>A chromosome-level genome assembly of the parasitoid wasp, Cotesia glomerata (Hymenoptera: Braconidae).</title>
        <authorList>
            <person name="Pinto B.J."/>
            <person name="Weis J.J."/>
            <person name="Gamble T."/>
            <person name="Ode P.J."/>
            <person name="Paul R."/>
            <person name="Zaspel J.M."/>
        </authorList>
    </citation>
    <scope>NUCLEOTIDE SEQUENCE [LARGE SCALE GENOMIC DNA]</scope>
    <source>
        <strain evidence="6">CgM1</strain>
    </source>
</reference>
<dbReference type="InterPro" id="IPR018253">
    <property type="entry name" value="DnaJ_domain_CS"/>
</dbReference>
<dbReference type="InterPro" id="IPR032675">
    <property type="entry name" value="LRR_dom_sf"/>
</dbReference>
<dbReference type="InterPro" id="IPR056453">
    <property type="entry name" value="HTH_DNAJC9"/>
</dbReference>
<dbReference type="SMART" id="SM00271">
    <property type="entry name" value="DnaJ"/>
    <property type="match status" value="1"/>
</dbReference>
<keyword evidence="2" id="KW-0433">Leucine-rich repeat</keyword>
<accession>A0AAV7IUE9</accession>
<dbReference type="EMBL" id="JAHXZJ010000374">
    <property type="protein sequence ID" value="KAH0560328.1"/>
    <property type="molecule type" value="Genomic_DNA"/>
</dbReference>